<evidence type="ECO:0000259" key="1">
    <source>
        <dbReference type="Pfam" id="PF14032"/>
    </source>
</evidence>
<gene>
    <name evidence="2" type="ordered locus">Mycch_3378</name>
</gene>
<dbReference type="EMBL" id="CP003053">
    <property type="protein sequence ID" value="AFM18118.1"/>
    <property type="molecule type" value="Genomic_DNA"/>
</dbReference>
<dbReference type="eggNOG" id="COG0515">
    <property type="taxonomic scope" value="Bacteria"/>
</dbReference>
<feature type="domain" description="PknH-like extracellular" evidence="1">
    <location>
        <begin position="56"/>
        <end position="236"/>
    </location>
</feature>
<dbReference type="STRING" id="710421.Mycch_3378"/>
<dbReference type="InterPro" id="IPR026954">
    <property type="entry name" value="PknH-like_Extracell"/>
</dbReference>
<dbReference type="HOGENOM" id="CLU_060937_0_0_11"/>
<dbReference type="Proteomes" id="UP000006057">
    <property type="component" value="Chromosome"/>
</dbReference>
<dbReference type="AlphaFoldDB" id="I4BLG1"/>
<evidence type="ECO:0000313" key="2">
    <source>
        <dbReference type="EMBL" id="AFM18118.1"/>
    </source>
</evidence>
<dbReference type="Pfam" id="PF14032">
    <property type="entry name" value="PknH_C"/>
    <property type="match status" value="1"/>
</dbReference>
<keyword evidence="3" id="KW-1185">Reference proteome</keyword>
<dbReference type="Gene3D" id="3.40.1000.70">
    <property type="entry name" value="PknH-like extracellular domain"/>
    <property type="match status" value="1"/>
</dbReference>
<evidence type="ECO:0000313" key="3">
    <source>
        <dbReference type="Proteomes" id="UP000006057"/>
    </source>
</evidence>
<sequence precursor="true">MRHNDPVTRAAATRHVGAVGVLTVASLLLAGCANTVGGTAVRGAGGPGQRDIAPLDEASLDRILLGIGELNGIVGSTQMTVTSSLEEMTDHSAGVSDPACLGAIYGAEEPVYAGTGWTAVRDRVAREPTDDNDHWVEQTAVLYPAAQNAQDFFGHSSDTWQKCANRSVDVGDGEYTWQLGDAEAGDAMLTQTTSQNDSGGWACQHALSLVSNVTVEAWSCGYSVTDEAVQIADAMIKNAGGK</sequence>
<protein>
    <recommendedName>
        <fullName evidence="1">PknH-like extracellular domain-containing protein</fullName>
    </recommendedName>
</protein>
<dbReference type="KEGG" id="mcb:Mycch_3378"/>
<proteinExistence type="predicted"/>
<reference evidence="2 3" key="1">
    <citation type="submission" date="2012-06" db="EMBL/GenBank/DDBJ databases">
        <title>Complete sequence of chromosome of Mycobacterium chubuense NBB4.</title>
        <authorList>
            <consortium name="US DOE Joint Genome Institute"/>
            <person name="Lucas S."/>
            <person name="Han J."/>
            <person name="Lapidus A."/>
            <person name="Cheng J.-F."/>
            <person name="Goodwin L."/>
            <person name="Pitluck S."/>
            <person name="Peters L."/>
            <person name="Mikhailova N."/>
            <person name="Teshima H."/>
            <person name="Detter J.C."/>
            <person name="Han C."/>
            <person name="Tapia R."/>
            <person name="Land M."/>
            <person name="Hauser L."/>
            <person name="Kyrpides N."/>
            <person name="Ivanova N."/>
            <person name="Pagani I."/>
            <person name="Mattes T."/>
            <person name="Holmes A."/>
            <person name="Rutledge P."/>
            <person name="Paulsen I."/>
            <person name="Coleman N."/>
            <person name="Woyke T."/>
        </authorList>
    </citation>
    <scope>NUCLEOTIDE SEQUENCE [LARGE SCALE GENOMIC DNA]</scope>
    <source>
        <strain evidence="2 3">NBB4</strain>
    </source>
</reference>
<dbReference type="PATRIC" id="fig|710421.3.peg.3379"/>
<dbReference type="InterPro" id="IPR038232">
    <property type="entry name" value="PknH-like_Extracell_sf"/>
</dbReference>
<name>I4BLG1_MYCCN</name>
<organism evidence="2 3">
    <name type="scientific">Mycolicibacterium chubuense (strain NBB4)</name>
    <name type="common">Mycobacterium chubuense</name>
    <dbReference type="NCBI Taxonomy" id="710421"/>
    <lineage>
        <taxon>Bacteria</taxon>
        <taxon>Bacillati</taxon>
        <taxon>Actinomycetota</taxon>
        <taxon>Actinomycetes</taxon>
        <taxon>Mycobacteriales</taxon>
        <taxon>Mycobacteriaceae</taxon>
        <taxon>Mycolicibacterium</taxon>
    </lineage>
</organism>
<dbReference type="PROSITE" id="PS51257">
    <property type="entry name" value="PROKAR_LIPOPROTEIN"/>
    <property type="match status" value="1"/>
</dbReference>
<accession>I4BLG1</accession>